<keyword evidence="1" id="KW-0812">Transmembrane</keyword>
<evidence type="ECO:0000313" key="3">
    <source>
        <dbReference type="WBParaSite" id="Gr19_v10_g17418.t1"/>
    </source>
</evidence>
<keyword evidence="1" id="KW-0472">Membrane</keyword>
<dbReference type="WBParaSite" id="Gr19_v10_g17418.t1">
    <property type="protein sequence ID" value="Gr19_v10_g17418.t1"/>
    <property type="gene ID" value="Gr19_v10_g17418"/>
</dbReference>
<keyword evidence="1" id="KW-1133">Transmembrane helix</keyword>
<evidence type="ECO:0000256" key="1">
    <source>
        <dbReference type="SAM" id="Phobius"/>
    </source>
</evidence>
<accession>A0A914HHJ6</accession>
<reference evidence="3" key="1">
    <citation type="submission" date="2022-11" db="UniProtKB">
        <authorList>
            <consortium name="WormBaseParasite"/>
        </authorList>
    </citation>
    <scope>IDENTIFICATION</scope>
</reference>
<evidence type="ECO:0000313" key="2">
    <source>
        <dbReference type="Proteomes" id="UP000887572"/>
    </source>
</evidence>
<name>A0A914HHJ6_GLORO</name>
<organism evidence="2 3">
    <name type="scientific">Globodera rostochiensis</name>
    <name type="common">Golden nematode worm</name>
    <name type="synonym">Heterodera rostochiensis</name>
    <dbReference type="NCBI Taxonomy" id="31243"/>
    <lineage>
        <taxon>Eukaryota</taxon>
        <taxon>Metazoa</taxon>
        <taxon>Ecdysozoa</taxon>
        <taxon>Nematoda</taxon>
        <taxon>Chromadorea</taxon>
        <taxon>Rhabditida</taxon>
        <taxon>Tylenchina</taxon>
        <taxon>Tylenchomorpha</taxon>
        <taxon>Tylenchoidea</taxon>
        <taxon>Heteroderidae</taxon>
        <taxon>Heteroderinae</taxon>
        <taxon>Globodera</taxon>
    </lineage>
</organism>
<protein>
    <submittedName>
        <fullName evidence="3">Uncharacterized protein</fullName>
    </submittedName>
</protein>
<sequence length="98" mass="11307">MPGCGWETKDGRADMTNFEMDLFDTRVYRRDDKDESDECCRNSIIKPACFPITILALLLLMTFFVPMLNEDMGDSAVSSTKKYERTGTCTDECRQVEW</sequence>
<feature type="transmembrane region" description="Helical" evidence="1">
    <location>
        <begin position="48"/>
        <end position="68"/>
    </location>
</feature>
<keyword evidence="2" id="KW-1185">Reference proteome</keyword>
<dbReference type="AlphaFoldDB" id="A0A914HHJ6"/>
<proteinExistence type="predicted"/>
<dbReference type="Proteomes" id="UP000887572">
    <property type="component" value="Unplaced"/>
</dbReference>